<feature type="compositionally biased region" description="Basic and acidic residues" evidence="1">
    <location>
        <begin position="19"/>
        <end position="37"/>
    </location>
</feature>
<organism evidence="2 3">
    <name type="scientific">Mytilus edulis</name>
    <name type="common">Blue mussel</name>
    <dbReference type="NCBI Taxonomy" id="6550"/>
    <lineage>
        <taxon>Eukaryota</taxon>
        <taxon>Metazoa</taxon>
        <taxon>Spiralia</taxon>
        <taxon>Lophotrochozoa</taxon>
        <taxon>Mollusca</taxon>
        <taxon>Bivalvia</taxon>
        <taxon>Autobranchia</taxon>
        <taxon>Pteriomorphia</taxon>
        <taxon>Mytilida</taxon>
        <taxon>Mytiloidea</taxon>
        <taxon>Mytilidae</taxon>
        <taxon>Mytilinae</taxon>
        <taxon>Mytilus</taxon>
    </lineage>
</organism>
<feature type="compositionally biased region" description="Acidic residues" evidence="1">
    <location>
        <begin position="287"/>
        <end position="301"/>
    </location>
</feature>
<proteinExistence type="predicted"/>
<name>A0A8S3Q0B6_MYTED</name>
<comment type="caution">
    <text evidence="2">The sequence shown here is derived from an EMBL/GenBank/DDBJ whole genome shotgun (WGS) entry which is preliminary data.</text>
</comment>
<feature type="region of interest" description="Disordered" evidence="1">
    <location>
        <begin position="261"/>
        <end position="301"/>
    </location>
</feature>
<protein>
    <submittedName>
        <fullName evidence="2">Uncharacterized protein</fullName>
    </submittedName>
</protein>
<sequence length="301" mass="34520">MDEDKGQNSSLLNAVGMNDADKIEKISKSKPRHEPASKRKLYMNLKSIQPEEDDLSSQSKKPKELASNSNSSSKNWLASPFNPDKVLQAKKIHLYTSTDIQKSYGLRRQKMESINKKLRQLIEDPIVRSKNKTTIMGIAEEAWDVYNAEEARIDQIQVKSLITALNNMGHHYNEKQTKTIQKDTERVNRASSDISIQLKRITEIKETMDMVDEEKRKRIKEAEDSLSQMHHELQKATDALRKTCGVKILQLQHILREMKHQDEEECISDDASDTSIIEEIKGTSDKTDDEDDEELENPNLG</sequence>
<feature type="region of interest" description="Disordered" evidence="1">
    <location>
        <begin position="1"/>
        <end position="79"/>
    </location>
</feature>
<dbReference type="AlphaFoldDB" id="A0A8S3Q0B6"/>
<feature type="compositionally biased region" description="Polar residues" evidence="1">
    <location>
        <begin position="66"/>
        <end position="76"/>
    </location>
</feature>
<keyword evidence="3" id="KW-1185">Reference proteome</keyword>
<dbReference type="Proteomes" id="UP000683360">
    <property type="component" value="Unassembled WGS sequence"/>
</dbReference>
<dbReference type="OrthoDB" id="6191872at2759"/>
<dbReference type="EMBL" id="CAJPWZ010000311">
    <property type="protein sequence ID" value="CAG2190069.1"/>
    <property type="molecule type" value="Genomic_DNA"/>
</dbReference>
<accession>A0A8S3Q0B6</accession>
<evidence type="ECO:0000313" key="2">
    <source>
        <dbReference type="EMBL" id="CAG2190069.1"/>
    </source>
</evidence>
<gene>
    <name evidence="2" type="ORF">MEDL_5399</name>
</gene>
<evidence type="ECO:0000256" key="1">
    <source>
        <dbReference type="SAM" id="MobiDB-lite"/>
    </source>
</evidence>
<reference evidence="2" key="1">
    <citation type="submission" date="2021-03" db="EMBL/GenBank/DDBJ databases">
        <authorList>
            <person name="Bekaert M."/>
        </authorList>
    </citation>
    <scope>NUCLEOTIDE SEQUENCE</scope>
</reference>
<evidence type="ECO:0000313" key="3">
    <source>
        <dbReference type="Proteomes" id="UP000683360"/>
    </source>
</evidence>
<feature type="compositionally biased region" description="Acidic residues" evidence="1">
    <location>
        <begin position="263"/>
        <end position="272"/>
    </location>
</feature>